<keyword evidence="1" id="KW-1133">Transmembrane helix</keyword>
<dbReference type="EMBL" id="CM035426">
    <property type="protein sequence ID" value="KAH7316229.1"/>
    <property type="molecule type" value="Genomic_DNA"/>
</dbReference>
<evidence type="ECO:0000313" key="3">
    <source>
        <dbReference type="Proteomes" id="UP000825935"/>
    </source>
</evidence>
<evidence type="ECO:0000313" key="2">
    <source>
        <dbReference type="EMBL" id="KAH7316229.1"/>
    </source>
</evidence>
<accession>A0A8T2SBZ2</accession>
<organism evidence="2 3">
    <name type="scientific">Ceratopteris richardii</name>
    <name type="common">Triangle waterfern</name>
    <dbReference type="NCBI Taxonomy" id="49495"/>
    <lineage>
        <taxon>Eukaryota</taxon>
        <taxon>Viridiplantae</taxon>
        <taxon>Streptophyta</taxon>
        <taxon>Embryophyta</taxon>
        <taxon>Tracheophyta</taxon>
        <taxon>Polypodiopsida</taxon>
        <taxon>Polypodiidae</taxon>
        <taxon>Polypodiales</taxon>
        <taxon>Pteridineae</taxon>
        <taxon>Pteridaceae</taxon>
        <taxon>Parkerioideae</taxon>
        <taxon>Ceratopteris</taxon>
    </lineage>
</organism>
<name>A0A8T2SBZ2_CERRI</name>
<keyword evidence="1" id="KW-0472">Membrane</keyword>
<sequence length="101" mass="11644">MIVHLNVLYATIECMILCYFLCAVIDSEGDGRKRLNNIQIYQKGYERHILNNHCESCPILNFITRSDHSRSFLAQPRSIRATKHEAKTTCEYMGIIAINPI</sequence>
<keyword evidence="1" id="KW-0812">Transmembrane</keyword>
<reference evidence="2" key="1">
    <citation type="submission" date="2021-08" db="EMBL/GenBank/DDBJ databases">
        <title>WGS assembly of Ceratopteris richardii.</title>
        <authorList>
            <person name="Marchant D.B."/>
            <person name="Chen G."/>
            <person name="Jenkins J."/>
            <person name="Shu S."/>
            <person name="Leebens-Mack J."/>
            <person name="Grimwood J."/>
            <person name="Schmutz J."/>
            <person name="Soltis P."/>
            <person name="Soltis D."/>
            <person name="Chen Z.-H."/>
        </authorList>
    </citation>
    <scope>NUCLEOTIDE SEQUENCE</scope>
    <source>
        <strain evidence="2">Whitten #5841</strain>
        <tissue evidence="2">Leaf</tissue>
    </source>
</reference>
<proteinExistence type="predicted"/>
<feature type="transmembrane region" description="Helical" evidence="1">
    <location>
        <begin position="6"/>
        <end position="25"/>
    </location>
</feature>
<dbReference type="Proteomes" id="UP000825935">
    <property type="component" value="Chromosome 21"/>
</dbReference>
<protein>
    <submittedName>
        <fullName evidence="2">Uncharacterized protein</fullName>
    </submittedName>
</protein>
<evidence type="ECO:0000256" key="1">
    <source>
        <dbReference type="SAM" id="Phobius"/>
    </source>
</evidence>
<keyword evidence="3" id="KW-1185">Reference proteome</keyword>
<gene>
    <name evidence="2" type="ORF">KP509_21G084200</name>
</gene>
<comment type="caution">
    <text evidence="2">The sequence shown here is derived from an EMBL/GenBank/DDBJ whole genome shotgun (WGS) entry which is preliminary data.</text>
</comment>
<dbReference type="AlphaFoldDB" id="A0A8T2SBZ2"/>